<organism evidence="3 4">
    <name type="scientific">Carbonactinospora thermoautotrophica</name>
    <dbReference type="NCBI Taxonomy" id="1469144"/>
    <lineage>
        <taxon>Bacteria</taxon>
        <taxon>Bacillati</taxon>
        <taxon>Actinomycetota</taxon>
        <taxon>Actinomycetes</taxon>
        <taxon>Kitasatosporales</taxon>
        <taxon>Carbonactinosporaceae</taxon>
        <taxon>Carbonactinospora</taxon>
    </lineage>
</organism>
<keyword evidence="2" id="KW-1133">Transmembrane helix</keyword>
<proteinExistence type="predicted"/>
<dbReference type="EMBL" id="LAXD01000001">
    <property type="protein sequence ID" value="KWW98402.1"/>
    <property type="molecule type" value="Genomic_DNA"/>
</dbReference>
<name>A0A132MKK5_9ACTN</name>
<keyword evidence="2" id="KW-0472">Membrane</keyword>
<feature type="transmembrane region" description="Helical" evidence="2">
    <location>
        <begin position="673"/>
        <end position="694"/>
    </location>
</feature>
<feature type="compositionally biased region" description="Basic and acidic residues" evidence="1">
    <location>
        <begin position="22"/>
        <end position="32"/>
    </location>
</feature>
<dbReference type="Pfam" id="PF19516">
    <property type="entry name" value="DUF6049"/>
    <property type="match status" value="1"/>
</dbReference>
<gene>
    <name evidence="3" type="ORF">LI90_22</name>
</gene>
<keyword evidence="4" id="KW-1185">Reference proteome</keyword>
<dbReference type="PATRIC" id="fig|1469144.10.peg.92"/>
<dbReference type="OrthoDB" id="3797035at2"/>
<dbReference type="STRING" id="1469144.LI90_22"/>
<evidence type="ECO:0000313" key="3">
    <source>
        <dbReference type="EMBL" id="KWW98402.1"/>
    </source>
</evidence>
<evidence type="ECO:0000313" key="4">
    <source>
        <dbReference type="Proteomes" id="UP000070188"/>
    </source>
</evidence>
<keyword evidence="2" id="KW-0812">Transmembrane</keyword>
<dbReference type="AlphaFoldDB" id="A0A132MKK5"/>
<evidence type="ECO:0000256" key="1">
    <source>
        <dbReference type="SAM" id="MobiDB-lite"/>
    </source>
</evidence>
<feature type="region of interest" description="Disordered" evidence="1">
    <location>
        <begin position="1"/>
        <end position="37"/>
    </location>
</feature>
<reference evidence="4" key="1">
    <citation type="submission" date="2015-04" db="EMBL/GenBank/DDBJ databases">
        <title>Physiological reanalysis, assessment of diazotrophy, and genome sequences of multiple isolates of Streptomyces thermoautotrophicus.</title>
        <authorList>
            <person name="MacKellar D.C."/>
            <person name="Lieber L."/>
            <person name="Norman J."/>
            <person name="Bolger A."/>
            <person name="Tobin C."/>
            <person name="Murray J.W."/>
            <person name="Chang R."/>
            <person name="Ford T."/>
            <person name="Nguyen P.Q."/>
            <person name="Woodward J."/>
            <person name="Permingeat H."/>
            <person name="Joshi N.S."/>
            <person name="Silver P.A."/>
            <person name="Usadel B."/>
            <person name="Rutherford A.W."/>
            <person name="Friesen M."/>
            <person name="Prell J."/>
        </authorList>
    </citation>
    <scope>NUCLEOTIDE SEQUENCE [LARGE SCALE GENOMIC DNA]</scope>
    <source>
        <strain evidence="4">H1</strain>
    </source>
</reference>
<sequence>MTARDQVPGNTPSRGRTAPGEPRAEPTRENRTRPPRARRAPVLLALALLATLVSSFGLEQAHAQALPVQVVVDQLEPAAPRPSDTLRLAGRLVNTGDRPVRDLAIQLRFGTLPLDTRGEIATLTAPGNRDGVAATGLKKELRGVTIGPRGTAGWQLTVPAAKLRLPKPGIYTFGIEATSGGHRVGLAKTFLPWFPHGYPGRQQLSLTLLWPIVDRPRRDPEGVFLDDQLARDLAPNGRLHRLVSLAAGQRVTWVLDPELLETVQAMTSGYQVRDGNRTRPGVGQAAATAWLDLLRQATRGREVYLLPYGDPELAGLVHAGLIGDLKAATERAWTIGSRVLGRQLPPTPLAWPESGGLDQQTLRRARALQLDPILVSGKYARLTHTLTYTPTSRAAVAGAGRVLVIDARLSDTLAAAGTRSDHALLESQRFLADTAVTALERPAEARVVLAAPPKRWNPSEQVVRRLFTATDWMRPSTVAQLQASKVSEENQIRLAYSPALAKRELSRAYLANVHAQSKRVIRFAGILANPEPVMDKYSPAFLRAESAAWCTYPSAGRRYWLTVRSRLDQLERQVRITTTAPLTLSSKSGQIPITIENRLDQEVKVGVKLDVQGRRLALESAEPVRIKGNRTVTVRVPARAYANGPVLVTARLTTARGQEFGEPVELHVRATNYGILGMVIAGGVAALLFLAAGVRIWRKRRAAGTGAPADGGSASAADAASPAPSDEKVGG</sequence>
<accession>A0A132MKK5</accession>
<protein>
    <submittedName>
        <fullName evidence="3">Uncharacterized protein</fullName>
    </submittedName>
</protein>
<feature type="compositionally biased region" description="Low complexity" evidence="1">
    <location>
        <begin position="704"/>
        <end position="724"/>
    </location>
</feature>
<dbReference type="Proteomes" id="UP000070188">
    <property type="component" value="Unassembled WGS sequence"/>
</dbReference>
<feature type="region of interest" description="Disordered" evidence="1">
    <location>
        <begin position="704"/>
        <end position="731"/>
    </location>
</feature>
<dbReference type="InterPro" id="IPR046112">
    <property type="entry name" value="DUF6049"/>
</dbReference>
<comment type="caution">
    <text evidence="3">The sequence shown here is derived from an EMBL/GenBank/DDBJ whole genome shotgun (WGS) entry which is preliminary data.</text>
</comment>
<dbReference type="RefSeq" id="WP_141658635.1">
    <property type="nucleotide sequence ID" value="NZ_LAXD01000001.1"/>
</dbReference>
<evidence type="ECO:0000256" key="2">
    <source>
        <dbReference type="SAM" id="Phobius"/>
    </source>
</evidence>